<name>A0A2D0NDA6_FLAN2</name>
<gene>
    <name evidence="1" type="ORF">CRP01_12380</name>
</gene>
<reference evidence="1 2" key="1">
    <citation type="submission" date="2017-10" db="EMBL/GenBank/DDBJ databases">
        <title>The draft genome sequence of Lewinella nigricans NBRC 102662.</title>
        <authorList>
            <person name="Wang K."/>
        </authorList>
    </citation>
    <scope>NUCLEOTIDE SEQUENCE [LARGE SCALE GENOMIC DNA]</scope>
    <source>
        <strain evidence="1 2">NBRC 102662</strain>
    </source>
</reference>
<keyword evidence="2" id="KW-1185">Reference proteome</keyword>
<dbReference type="EMBL" id="PDUD01000018">
    <property type="protein sequence ID" value="PHN06360.1"/>
    <property type="molecule type" value="Genomic_DNA"/>
</dbReference>
<accession>A0A2D0NDA6</accession>
<organism evidence="1 2">
    <name type="scientific">Flavilitoribacter nigricans (strain ATCC 23147 / DSM 23189 / NBRC 102662 / NCIMB 1420 / SS-2)</name>
    <name type="common">Lewinella nigricans</name>
    <dbReference type="NCBI Taxonomy" id="1122177"/>
    <lineage>
        <taxon>Bacteria</taxon>
        <taxon>Pseudomonadati</taxon>
        <taxon>Bacteroidota</taxon>
        <taxon>Saprospiria</taxon>
        <taxon>Saprospirales</taxon>
        <taxon>Lewinellaceae</taxon>
        <taxon>Flavilitoribacter</taxon>
    </lineage>
</organism>
<dbReference type="RefSeq" id="WP_099150343.1">
    <property type="nucleotide sequence ID" value="NZ_PDUD01000018.1"/>
</dbReference>
<dbReference type="AlphaFoldDB" id="A0A2D0NDA6"/>
<evidence type="ECO:0000313" key="2">
    <source>
        <dbReference type="Proteomes" id="UP000223913"/>
    </source>
</evidence>
<sequence length="960" mass="111346">MNTSLLSIPKDVSGSPDRDYDRLREEGRLHIERLANQYWTEYNASDPGITLLEVLCYALTDLGMRIGMPVEDLLASKDNNLLEMHRQFHSAIRILPNAPLTPLDYRKLLINIRGVKNAWLSTVKPEVQVDFAVDDEKEMPRSSYQPFPDSPKVRSYRLRGLNAIKIEYEDELRLLSKTKRAEAEARIKDEVRKVYQRNRNLCEDLVDIQTVAQQEIVVCGEIELEPTANAERTNARMLRVIQNYLTPSVRFYSLEEMLADPELSIDSIFKGPLFMQDTLAYDALLHALIGQEDLLTIIQDQPETIAGLLGSDELLDDPAGNLDLIREALYDQLAFHGFIKDEELRTAGLRREVRVSDLINLLQEVEGVKEVRDLIISLCEPAENEDDCKCGQITNADLQWKICLPPDVQPVLCFTGSNFKFFKDFLPVNVRKTFVKQLWLAEEDDQQQDRFDQRLQDLPMPMGRYRDPAKYYSLQNDLPDTYGVGPKGLPPVPEEERPYRLAKARQLKAYLNFFDQILATYFAQLGAVKNLLSADKELKATYFTQAVESVKDLGDIFVGYEQAEDRLNDLLANYDDFYQRRHQQLDHLIARFAERFSDYAFMLYDRFDAKVPAFLIGQKEAFLRDYPSLSSRRACAYNYYESLDAFWDTDNVSGLQRRLGRLAGFDTIRREDLFGVSYEFYQEVDVDDISEFRWRIRDNQAKIILSSSRHYKVKAEAVEELELTFEKAQDPANMTVKKTQDEEQWYFNVEDGAGEVIGRRIEYFNSEAEAIAARDYVADFLSGKHIAIEGMYVIEHILLRPDIERKDAPPEVFYPTCVDLLKDKCQPLDPYSFRVSIVLPGWTRRFGDPDYRQFLERLIRLETPAHIMPKICWIGPEQMRDFEQIYRQLLEARANQPDQQVDDELLTEFLRQLDSLRTVYWPGTLHDCVDEGEEEEDNPVVLNRTFLGNLQNQDKHADND</sequence>
<dbReference type="Gene3D" id="2.30.29.80">
    <property type="match status" value="1"/>
</dbReference>
<proteinExistence type="predicted"/>
<dbReference type="OrthoDB" id="8263000at2"/>
<protein>
    <submittedName>
        <fullName evidence="1">Uncharacterized protein</fullName>
    </submittedName>
</protein>
<evidence type="ECO:0000313" key="1">
    <source>
        <dbReference type="EMBL" id="PHN06360.1"/>
    </source>
</evidence>
<comment type="caution">
    <text evidence="1">The sequence shown here is derived from an EMBL/GenBank/DDBJ whole genome shotgun (WGS) entry which is preliminary data.</text>
</comment>
<dbReference type="Proteomes" id="UP000223913">
    <property type="component" value="Unassembled WGS sequence"/>
</dbReference>